<dbReference type="GO" id="GO:0006869">
    <property type="term" value="P:lipid transport"/>
    <property type="evidence" value="ECO:0007669"/>
    <property type="project" value="InterPro"/>
</dbReference>
<evidence type="ECO:0000256" key="1">
    <source>
        <dbReference type="ARBA" id="ARBA00010090"/>
    </source>
</evidence>
<evidence type="ECO:0000313" key="4">
    <source>
        <dbReference type="Proteomes" id="UP000694540"/>
    </source>
</evidence>
<keyword evidence="2" id="KW-0175">Coiled coil</keyword>
<reference evidence="3" key="2">
    <citation type="submission" date="2025-09" db="UniProtKB">
        <authorList>
            <consortium name="Ensembl"/>
        </authorList>
    </citation>
    <scope>IDENTIFICATION</scope>
</reference>
<dbReference type="Proteomes" id="UP000694540">
    <property type="component" value="Unplaced"/>
</dbReference>
<dbReference type="AlphaFoldDB" id="A0A8C3WGU1"/>
<dbReference type="GO" id="GO:0016020">
    <property type="term" value="C:membrane"/>
    <property type="evidence" value="ECO:0007669"/>
    <property type="project" value="TreeGrafter"/>
</dbReference>
<evidence type="ECO:0008006" key="5">
    <source>
        <dbReference type="Google" id="ProtNLM"/>
    </source>
</evidence>
<dbReference type="PANTHER" id="PTHR14096:SF27">
    <property type="entry name" value="APOLIPOPROTEIN L2"/>
    <property type="match status" value="1"/>
</dbReference>
<organism evidence="3 4">
    <name type="scientific">Catagonus wagneri</name>
    <name type="common">Chacoan peccary</name>
    <dbReference type="NCBI Taxonomy" id="51154"/>
    <lineage>
        <taxon>Eukaryota</taxon>
        <taxon>Metazoa</taxon>
        <taxon>Chordata</taxon>
        <taxon>Craniata</taxon>
        <taxon>Vertebrata</taxon>
        <taxon>Euteleostomi</taxon>
        <taxon>Mammalia</taxon>
        <taxon>Eutheria</taxon>
        <taxon>Laurasiatheria</taxon>
        <taxon>Artiodactyla</taxon>
        <taxon>Suina</taxon>
        <taxon>Tayassuidae</taxon>
        <taxon>Catagonus</taxon>
    </lineage>
</organism>
<evidence type="ECO:0000313" key="3">
    <source>
        <dbReference type="Ensembl" id="ENSCWAP00000012704.1"/>
    </source>
</evidence>
<name>A0A8C3WGU1_9CETA</name>
<evidence type="ECO:0000256" key="2">
    <source>
        <dbReference type="SAM" id="Coils"/>
    </source>
</evidence>
<keyword evidence="4" id="KW-1185">Reference proteome</keyword>
<dbReference type="GO" id="GO:0005576">
    <property type="term" value="C:extracellular region"/>
    <property type="evidence" value="ECO:0007669"/>
    <property type="project" value="InterPro"/>
</dbReference>
<dbReference type="PANTHER" id="PTHR14096">
    <property type="entry name" value="APOLIPOPROTEIN L"/>
    <property type="match status" value="1"/>
</dbReference>
<dbReference type="GO" id="GO:0008289">
    <property type="term" value="F:lipid binding"/>
    <property type="evidence" value="ECO:0007669"/>
    <property type="project" value="InterPro"/>
</dbReference>
<dbReference type="GO" id="GO:0042157">
    <property type="term" value="P:lipoprotein metabolic process"/>
    <property type="evidence" value="ECO:0007669"/>
    <property type="project" value="InterPro"/>
</dbReference>
<dbReference type="Ensembl" id="ENSCWAT00000013805.1">
    <property type="protein sequence ID" value="ENSCWAP00000012704.1"/>
    <property type="gene ID" value="ENSCWAG00000009860.1"/>
</dbReference>
<sequence length="372" mass="40737">PVWCCRVKAPAHQAGAESLDVRYLCRDPGPQLFPPPAPTPVNRYSENFFEEVVEYFRNTVRREELQLLLTEDEAWEVFVTEAHLSRGEADALRERLKELETDLALEDKDSLQQDQLDRKRFLEEFPRVKLELEAQIGKLRALADKVDKVHRNCTISNVVATSTGAVSGILTILGLALAPVTAGVSLALSATGLGLGAAAAVTSVSASIVDQVNSSLTESEASHLMSKDSNKVEVISGSLDKSKPQIVSLTKNFILVLPRIGKNIQALKLAKANPRLVANAKHFMTAGKVSVRNRRLVQNTFRGTALAMTKNARIMGAAAAGVGLLMDVGLLVKESIHLQEGAKTESAERLRQQAQELERKLLELTRIYESLQ</sequence>
<protein>
    <recommendedName>
        <fullName evidence="5">Apolipoprotein L3</fullName>
    </recommendedName>
</protein>
<accession>A0A8C3WGU1</accession>
<feature type="coiled-coil region" evidence="2">
    <location>
        <begin position="340"/>
        <end position="367"/>
    </location>
</feature>
<dbReference type="GeneTree" id="ENSGT01030000234599"/>
<feature type="coiled-coil region" evidence="2">
    <location>
        <begin position="82"/>
        <end position="109"/>
    </location>
</feature>
<proteinExistence type="inferred from homology"/>
<dbReference type="Pfam" id="PF05461">
    <property type="entry name" value="ApoL"/>
    <property type="match status" value="1"/>
</dbReference>
<dbReference type="InterPro" id="IPR008405">
    <property type="entry name" value="ApoL"/>
</dbReference>
<comment type="similarity">
    <text evidence="1">Belongs to the apolipoprotein L family.</text>
</comment>
<reference evidence="3" key="1">
    <citation type="submission" date="2025-08" db="UniProtKB">
        <authorList>
            <consortium name="Ensembl"/>
        </authorList>
    </citation>
    <scope>IDENTIFICATION</scope>
</reference>